<evidence type="ECO:0000256" key="5">
    <source>
        <dbReference type="ARBA" id="ARBA00022975"/>
    </source>
</evidence>
<evidence type="ECO:0000256" key="3">
    <source>
        <dbReference type="ARBA" id="ARBA00022630"/>
    </source>
</evidence>
<dbReference type="PANTHER" id="PTHR48109">
    <property type="entry name" value="DIHYDROOROTATE DEHYDROGENASE (QUINONE), MITOCHONDRIAL-RELATED"/>
    <property type="match status" value="1"/>
</dbReference>
<gene>
    <name evidence="8" type="ORF">KJ970_10085</name>
</gene>
<name>A0A948WCV7_UNCEI</name>
<evidence type="ECO:0000313" key="9">
    <source>
        <dbReference type="Proteomes" id="UP000777784"/>
    </source>
</evidence>
<dbReference type="AlphaFoldDB" id="A0A948WCV7"/>
<evidence type="ECO:0000313" key="8">
    <source>
        <dbReference type="EMBL" id="MBU2691268.1"/>
    </source>
</evidence>
<dbReference type="PANTHER" id="PTHR48109:SF3">
    <property type="entry name" value="SLL0744 PROTEIN"/>
    <property type="match status" value="1"/>
</dbReference>
<dbReference type="InterPro" id="IPR013785">
    <property type="entry name" value="Aldolase_TIM"/>
</dbReference>
<dbReference type="PIRSF" id="PIRSF000164">
    <property type="entry name" value="DHO_oxidase"/>
    <property type="match status" value="1"/>
</dbReference>
<evidence type="ECO:0000259" key="7">
    <source>
        <dbReference type="Pfam" id="PF01180"/>
    </source>
</evidence>
<dbReference type="GO" id="GO:0004152">
    <property type="term" value="F:dihydroorotate dehydrogenase activity"/>
    <property type="evidence" value="ECO:0007669"/>
    <property type="project" value="InterPro"/>
</dbReference>
<dbReference type="Proteomes" id="UP000777784">
    <property type="component" value="Unassembled WGS sequence"/>
</dbReference>
<dbReference type="Gene3D" id="3.20.20.70">
    <property type="entry name" value="Aldolase class I"/>
    <property type="match status" value="1"/>
</dbReference>
<keyword evidence="5" id="KW-0665">Pyrimidine biosynthesis</keyword>
<comment type="cofactor">
    <cofactor evidence="1">
        <name>FMN</name>
        <dbReference type="ChEBI" id="CHEBI:58210"/>
    </cofactor>
</comment>
<dbReference type="EMBL" id="JAHJDP010000053">
    <property type="protein sequence ID" value="MBU2691268.1"/>
    <property type="molecule type" value="Genomic_DNA"/>
</dbReference>
<dbReference type="Pfam" id="PF01180">
    <property type="entry name" value="DHO_dh"/>
    <property type="match status" value="1"/>
</dbReference>
<dbReference type="InterPro" id="IPR012135">
    <property type="entry name" value="Dihydroorotate_DH_1_2"/>
</dbReference>
<protein>
    <submittedName>
        <fullName evidence="8">Dihydroorotate dehydrogenase-like protein</fullName>
    </submittedName>
</protein>
<keyword evidence="6" id="KW-0560">Oxidoreductase</keyword>
<dbReference type="NCBIfam" id="NF005741">
    <property type="entry name" value="PRK07565.1"/>
    <property type="match status" value="1"/>
</dbReference>
<keyword evidence="3" id="KW-0285">Flavoprotein</keyword>
<proteinExistence type="predicted"/>
<comment type="caution">
    <text evidence="8">The sequence shown here is derived from an EMBL/GenBank/DDBJ whole genome shotgun (WGS) entry which is preliminary data.</text>
</comment>
<evidence type="ECO:0000256" key="6">
    <source>
        <dbReference type="ARBA" id="ARBA00023002"/>
    </source>
</evidence>
<dbReference type="GO" id="GO:0005737">
    <property type="term" value="C:cytoplasm"/>
    <property type="evidence" value="ECO:0007669"/>
    <property type="project" value="InterPro"/>
</dbReference>
<accession>A0A948WCV7</accession>
<organism evidence="8 9">
    <name type="scientific">Eiseniibacteriota bacterium</name>
    <dbReference type="NCBI Taxonomy" id="2212470"/>
    <lineage>
        <taxon>Bacteria</taxon>
        <taxon>Candidatus Eiseniibacteriota</taxon>
    </lineage>
</organism>
<dbReference type="GO" id="GO:0006207">
    <property type="term" value="P:'de novo' pyrimidine nucleobase biosynthetic process"/>
    <property type="evidence" value="ECO:0007669"/>
    <property type="project" value="TreeGrafter"/>
</dbReference>
<dbReference type="SUPFAM" id="SSF51395">
    <property type="entry name" value="FMN-linked oxidoreductases"/>
    <property type="match status" value="1"/>
</dbReference>
<evidence type="ECO:0000256" key="1">
    <source>
        <dbReference type="ARBA" id="ARBA00001917"/>
    </source>
</evidence>
<evidence type="ECO:0000256" key="4">
    <source>
        <dbReference type="ARBA" id="ARBA00022643"/>
    </source>
</evidence>
<comment type="pathway">
    <text evidence="2">Pyrimidine metabolism; UMP biosynthesis via de novo pathway.</text>
</comment>
<feature type="domain" description="Dihydroorotate dehydrogenase catalytic" evidence="7">
    <location>
        <begin position="83"/>
        <end position="289"/>
    </location>
</feature>
<dbReference type="InterPro" id="IPR050074">
    <property type="entry name" value="DHO_dehydrogenase"/>
</dbReference>
<dbReference type="InterPro" id="IPR005720">
    <property type="entry name" value="Dihydroorotate_DH_cat"/>
</dbReference>
<sequence>MSDLKTSYMGVSIKNPIVVAASTFSSNLDRVKEIEEKGAGALVIRSIFEEQILHEINVMEENLIPGEALSHEASTYLPSLEHAGAKAHLLQVEEIRKAVKMPLIGSVNAVSSGSWVDYTKQLAETGVDAIELNFYAVEVDLKRPAQLVEQKLFDTFEAIHKTVNLPMAVKLSPFYSAVGNVVAELERRGADGVVLFNRFFQPDINIETEVLERRITWSRSVDALLPLRWIALLYGWVKLDLIANSGVDKPADVVKFLLAGATAVQTATALYKHGVSYIETLLAGLEEWMESKGYSNIDAFRGKISQSDVQYNRYNYERAQYVDLILSQE</sequence>
<evidence type="ECO:0000256" key="2">
    <source>
        <dbReference type="ARBA" id="ARBA00004725"/>
    </source>
</evidence>
<reference evidence="8" key="1">
    <citation type="submission" date="2021-05" db="EMBL/GenBank/DDBJ databases">
        <title>Energy efficiency and biological interactions define the core microbiome of deep oligotrophic groundwater.</title>
        <authorList>
            <person name="Mehrshad M."/>
            <person name="Lopez-Fernandez M."/>
            <person name="Bell E."/>
            <person name="Bernier-Latmani R."/>
            <person name="Bertilsson S."/>
            <person name="Dopson M."/>
        </authorList>
    </citation>
    <scope>NUCLEOTIDE SEQUENCE</scope>
    <source>
        <strain evidence="8">Modern_marine.mb.64</strain>
    </source>
</reference>
<keyword evidence="4" id="KW-0288">FMN</keyword>
<dbReference type="GO" id="GO:0006222">
    <property type="term" value="P:UMP biosynthetic process"/>
    <property type="evidence" value="ECO:0007669"/>
    <property type="project" value="InterPro"/>
</dbReference>